<dbReference type="Proteomes" id="UP000521943">
    <property type="component" value="Unassembled WGS sequence"/>
</dbReference>
<name>A0A8H6I0R8_9AGAR</name>
<protein>
    <submittedName>
        <fullName evidence="1">Uncharacterized protein</fullName>
    </submittedName>
</protein>
<keyword evidence="2" id="KW-1185">Reference proteome</keyword>
<dbReference type="AlphaFoldDB" id="A0A8H6I0R8"/>
<comment type="caution">
    <text evidence="1">The sequence shown here is derived from an EMBL/GenBank/DDBJ whole genome shotgun (WGS) entry which is preliminary data.</text>
</comment>
<evidence type="ECO:0000313" key="2">
    <source>
        <dbReference type="Proteomes" id="UP000521943"/>
    </source>
</evidence>
<proteinExistence type="predicted"/>
<reference evidence="1 2" key="1">
    <citation type="submission" date="2020-07" db="EMBL/GenBank/DDBJ databases">
        <title>Comparative genomics of pyrophilous fungi reveals a link between fire events and developmental genes.</title>
        <authorList>
            <consortium name="DOE Joint Genome Institute"/>
            <person name="Steindorff A.S."/>
            <person name="Carver A."/>
            <person name="Calhoun S."/>
            <person name="Stillman K."/>
            <person name="Liu H."/>
            <person name="Lipzen A."/>
            <person name="Pangilinan J."/>
            <person name="Labutti K."/>
            <person name="Bruns T.D."/>
            <person name="Grigoriev I.V."/>
        </authorList>
    </citation>
    <scope>NUCLEOTIDE SEQUENCE [LARGE SCALE GENOMIC DNA]</scope>
    <source>
        <strain evidence="1 2">CBS 144469</strain>
    </source>
</reference>
<gene>
    <name evidence="1" type="ORF">DFP72DRAFT_846463</name>
</gene>
<evidence type="ECO:0000313" key="1">
    <source>
        <dbReference type="EMBL" id="KAF6756579.1"/>
    </source>
</evidence>
<dbReference type="EMBL" id="JACGCI010000025">
    <property type="protein sequence ID" value="KAF6756579.1"/>
    <property type="molecule type" value="Genomic_DNA"/>
</dbReference>
<sequence>MLFGLSFGRKCRELATLCLFNFGASKEACRSGETHRRVDHATCALRPQKQELQLPVVIERKELESVQPNPGTVVQVWSKRLRWSVRKLIAGLKNWLGAHKVKVGPQLLGLNFSCNVPKLRSLQTSTLVQHLYSAHDWTASWHFKAQRPLEVEIGQRLACGRDNGQIELAFKDRPALVTLPPSLTSRYSSTLWTSEDDCMARDVNQRSMAAWECTRRHPRSLRRASSKARGQAARRYRRGFVRVIDMVIHHDQAKASPSMSTKPGWFYDLRAHLSHIWTHSWNLGRWRLCKVIWEHNAQFLIEGVKAPGNSEAALMRLE</sequence>
<accession>A0A8H6I0R8</accession>
<organism evidence="1 2">
    <name type="scientific">Ephemerocybe angulata</name>
    <dbReference type="NCBI Taxonomy" id="980116"/>
    <lineage>
        <taxon>Eukaryota</taxon>
        <taxon>Fungi</taxon>
        <taxon>Dikarya</taxon>
        <taxon>Basidiomycota</taxon>
        <taxon>Agaricomycotina</taxon>
        <taxon>Agaricomycetes</taxon>
        <taxon>Agaricomycetidae</taxon>
        <taxon>Agaricales</taxon>
        <taxon>Agaricineae</taxon>
        <taxon>Psathyrellaceae</taxon>
        <taxon>Ephemerocybe</taxon>
    </lineage>
</organism>